<protein>
    <submittedName>
        <fullName evidence="1">Uncharacterized protein</fullName>
    </submittedName>
</protein>
<dbReference type="GeneID" id="26970479"/>
<accession>A0A0A2V2S4</accession>
<dbReference type="EMBL" id="KN293996">
    <property type="protein sequence ID" value="KGQ01778.1"/>
    <property type="molecule type" value="Genomic_DNA"/>
</dbReference>
<dbReference type="RefSeq" id="XP_015703273.1">
    <property type="nucleotide sequence ID" value="XM_015847141.1"/>
</dbReference>
<dbReference type="AlphaFoldDB" id="A0A0A2V2S4"/>
<dbReference type="KEGG" id="pbl:PAAG_11501"/>
<organism evidence="1 2">
    <name type="scientific">Paracoccidioides lutzii (strain ATCC MYA-826 / Pb01)</name>
    <name type="common">Paracoccidioides brasiliensis</name>
    <dbReference type="NCBI Taxonomy" id="502779"/>
    <lineage>
        <taxon>Eukaryota</taxon>
        <taxon>Fungi</taxon>
        <taxon>Dikarya</taxon>
        <taxon>Ascomycota</taxon>
        <taxon>Pezizomycotina</taxon>
        <taxon>Eurotiomycetes</taxon>
        <taxon>Eurotiomycetidae</taxon>
        <taxon>Onygenales</taxon>
        <taxon>Ajellomycetaceae</taxon>
        <taxon>Paracoccidioides</taxon>
    </lineage>
</organism>
<sequence>MPNDVITELAIEDLRGQKLLRIILLLPKYIQLAKKPYVSSIDMFKSHIMKLPLTRVEAHELTEELAGHDFASPSQITQNLIKRSLKNL</sequence>
<evidence type="ECO:0000313" key="2">
    <source>
        <dbReference type="Proteomes" id="UP000002059"/>
    </source>
</evidence>
<evidence type="ECO:0000313" key="1">
    <source>
        <dbReference type="EMBL" id="KGQ01778.1"/>
    </source>
</evidence>
<dbReference type="Proteomes" id="UP000002059">
    <property type="component" value="Partially assembled WGS sequence"/>
</dbReference>
<dbReference type="VEuPathDB" id="FungiDB:PAAG_11501"/>
<reference evidence="1 2" key="1">
    <citation type="journal article" date="2011" name="PLoS Genet.">
        <title>Comparative genomic analysis of human fungal pathogens causing paracoccidioidomycosis.</title>
        <authorList>
            <person name="Desjardins C.A."/>
            <person name="Champion M.D."/>
            <person name="Holder J.W."/>
            <person name="Muszewska A."/>
            <person name="Goldberg J."/>
            <person name="Bailao A.M."/>
            <person name="Brigido M.M."/>
            <person name="Ferreira M.E."/>
            <person name="Garcia A.M."/>
            <person name="Grynberg M."/>
            <person name="Gujja S."/>
            <person name="Heiman D.I."/>
            <person name="Henn M.R."/>
            <person name="Kodira C.D."/>
            <person name="Leon-Narvaez H."/>
            <person name="Longo L.V."/>
            <person name="Ma L.J."/>
            <person name="Malavazi I."/>
            <person name="Matsuo A.L."/>
            <person name="Morais F.V."/>
            <person name="Pereira M."/>
            <person name="Rodriguez-Brito S."/>
            <person name="Sakthikumar S."/>
            <person name="Salem-Izacc S.M."/>
            <person name="Sykes S.M."/>
            <person name="Teixeira M.M."/>
            <person name="Vallejo M.C."/>
            <person name="Walter M.E."/>
            <person name="Yandava C."/>
            <person name="Young S."/>
            <person name="Zeng Q."/>
            <person name="Zucker J."/>
            <person name="Felipe M.S."/>
            <person name="Goldman G.H."/>
            <person name="Haas B.J."/>
            <person name="McEwen J.G."/>
            <person name="Nino-Vega G."/>
            <person name="Puccia R."/>
            <person name="San-Blas G."/>
            <person name="Soares C.M."/>
            <person name="Birren B.W."/>
            <person name="Cuomo C.A."/>
        </authorList>
    </citation>
    <scope>NUCLEOTIDE SEQUENCE [LARGE SCALE GENOMIC DNA]</scope>
    <source>
        <strain evidence="2">ATCC MYA-826 / Pb01</strain>
    </source>
</reference>
<proteinExistence type="predicted"/>
<dbReference type="HOGENOM" id="CLU_2498481_0_0_1"/>
<keyword evidence="2" id="KW-1185">Reference proteome</keyword>
<name>A0A0A2V2S4_PARBA</name>
<gene>
    <name evidence="1" type="ORF">PAAG_11501</name>
</gene>